<protein>
    <recommendedName>
        <fullName evidence="3">Pentatricopeptide repeat-containing protein-mitochondrial domain-containing protein</fullName>
    </recommendedName>
</protein>
<dbReference type="InterPro" id="IPR057027">
    <property type="entry name" value="TPR_mt"/>
</dbReference>
<feature type="domain" description="Pentatricopeptide repeat-containing protein-mitochondrial" evidence="3">
    <location>
        <begin position="361"/>
        <end position="492"/>
    </location>
</feature>
<dbReference type="Pfam" id="PF23276">
    <property type="entry name" value="TPR_24"/>
    <property type="match status" value="1"/>
</dbReference>
<dbReference type="KEGG" id="uvi:66061688"/>
<feature type="region of interest" description="Disordered" evidence="2">
    <location>
        <begin position="67"/>
        <end position="111"/>
    </location>
</feature>
<proteinExistence type="predicted"/>
<dbReference type="PANTHER" id="PTHR47939">
    <property type="entry name" value="MEMBRANE-ASSOCIATED SALT-INDUCIBLE PROTEIN-LIKE"/>
    <property type="match status" value="1"/>
</dbReference>
<feature type="compositionally biased region" description="Basic and acidic residues" evidence="2">
    <location>
        <begin position="91"/>
        <end position="101"/>
    </location>
</feature>
<dbReference type="OrthoDB" id="747253at2759"/>
<dbReference type="AlphaFoldDB" id="A0A8E5HJL7"/>
<dbReference type="Proteomes" id="UP000027002">
    <property type="component" value="Chromosome 1"/>
</dbReference>
<name>A0A8E5HJL7_USTVR</name>
<dbReference type="InterPro" id="IPR011990">
    <property type="entry name" value="TPR-like_helical_dom_sf"/>
</dbReference>
<evidence type="ECO:0000259" key="3">
    <source>
        <dbReference type="Pfam" id="PF23276"/>
    </source>
</evidence>
<feature type="compositionally biased region" description="Low complexity" evidence="2">
    <location>
        <begin position="67"/>
        <end position="81"/>
    </location>
</feature>
<sequence>MRRSPLIHDGLRRCLCPAVRVHVQHARALHQPPARSSAPSAPALAVGGTTRPSVRCAAGLAARRQRRLGSTCATASASNASRDNDDDDDDDLHRSVPRVERLLTPAPPSEATLLGSSVEEIAQALVTMRDPRGWHFHGHDIDRHGRIVQLVTHLLSRRGHPPGPFVYECMMDAMADPQGSVRGIRKLLDEMQAQNMTPTATLCRSALAALANHPDYHLRQEMLNTMHDFWFTVDAPVRQSVLLGLLRDEQYELAYLRLTEMAEQDAPVDLWVYDIFIMVFGKLRFIDEMMLLLHQRSKAGNRDRDRDRGGGGGGGGDGDGDGAINSVLYYALDVCSQAFHYPGTLFAWNSMVRSSLFQPSDGIVENVLATAARHGDASLATEALDMLSRRTRVLAHHYEAVAEAFAATGDVAGAFRILCIMKHNGIRIGRASTTAVSDVLRRRPELIPEAEEALRGMAVADHELPAAAVGAVVEAIAQSRGSRAAMALYQDMPKLCGEPADPVVVRTLMVHSDDAEATRSLARDYLRRAPDGADDNDGAAVHSSHAYRALVAACAEADELDLAFGFADRAATRHSGGPAEQDVEWVKGLVAKAVDKEDGRIWGVVDELSKDDRTGAAVEKMLRQMRLTRRAADMKLRR</sequence>
<keyword evidence="1" id="KW-0677">Repeat</keyword>
<dbReference type="RefSeq" id="XP_042994342.1">
    <property type="nucleotide sequence ID" value="XM_043138408.1"/>
</dbReference>
<feature type="compositionally biased region" description="Low complexity" evidence="2">
    <location>
        <begin position="32"/>
        <end position="43"/>
    </location>
</feature>
<reference evidence="4" key="1">
    <citation type="submission" date="2020-03" db="EMBL/GenBank/DDBJ databases">
        <title>A mixture of massive structural variations and highly conserved coding sequences in Ustilaginoidea virens genome.</title>
        <authorList>
            <person name="Zhang K."/>
            <person name="Zhao Z."/>
            <person name="Zhang Z."/>
            <person name="Li Y."/>
            <person name="Hsiang T."/>
            <person name="Sun W."/>
        </authorList>
    </citation>
    <scope>NUCLEOTIDE SEQUENCE</scope>
    <source>
        <strain evidence="4">UV-8b</strain>
    </source>
</reference>
<dbReference type="InterPro" id="IPR050667">
    <property type="entry name" value="PPR-containing_protein"/>
</dbReference>
<accession>A0A8E5HJL7</accession>
<gene>
    <name evidence="4" type="ORF">UV8b_00910</name>
</gene>
<evidence type="ECO:0000256" key="1">
    <source>
        <dbReference type="ARBA" id="ARBA00022737"/>
    </source>
</evidence>
<evidence type="ECO:0000256" key="2">
    <source>
        <dbReference type="SAM" id="MobiDB-lite"/>
    </source>
</evidence>
<dbReference type="PANTHER" id="PTHR47939:SF13">
    <property type="entry name" value="OS03G0201400 PROTEIN"/>
    <property type="match status" value="1"/>
</dbReference>
<evidence type="ECO:0000313" key="5">
    <source>
        <dbReference type="Proteomes" id="UP000027002"/>
    </source>
</evidence>
<dbReference type="Gene3D" id="1.25.40.10">
    <property type="entry name" value="Tetratricopeptide repeat domain"/>
    <property type="match status" value="2"/>
</dbReference>
<feature type="region of interest" description="Disordered" evidence="2">
    <location>
        <begin position="30"/>
        <end position="49"/>
    </location>
</feature>
<dbReference type="EMBL" id="CP072753">
    <property type="protein sequence ID" value="QUC16669.1"/>
    <property type="molecule type" value="Genomic_DNA"/>
</dbReference>
<organism evidence="4 5">
    <name type="scientific">Ustilaginoidea virens</name>
    <name type="common">Rice false smut fungus</name>
    <name type="synonym">Villosiclava virens</name>
    <dbReference type="NCBI Taxonomy" id="1159556"/>
    <lineage>
        <taxon>Eukaryota</taxon>
        <taxon>Fungi</taxon>
        <taxon>Dikarya</taxon>
        <taxon>Ascomycota</taxon>
        <taxon>Pezizomycotina</taxon>
        <taxon>Sordariomycetes</taxon>
        <taxon>Hypocreomycetidae</taxon>
        <taxon>Hypocreales</taxon>
        <taxon>Clavicipitaceae</taxon>
        <taxon>Ustilaginoidea</taxon>
    </lineage>
</organism>
<dbReference type="GeneID" id="66061688"/>
<keyword evidence="5" id="KW-1185">Reference proteome</keyword>
<evidence type="ECO:0000313" key="4">
    <source>
        <dbReference type="EMBL" id="QUC16669.1"/>
    </source>
</evidence>